<dbReference type="EMBL" id="KN817594">
    <property type="protein sequence ID" value="KJA18064.1"/>
    <property type="molecule type" value="Genomic_DNA"/>
</dbReference>
<sequence>MTVSVNILPTFHLLYSVFTLRLPLAVGIRPLRGFKRERGGRRRKTDPAQRWYLYACGTPSPSVSVSPRRRRVFRRVCAHAINQFIGTVSVMSLNSHPRVGAGAPFWRSDPGTVCRVHRAATCSLPFIIFFSFLIPWISFLSVIPLSLCLFLPLLFFSPFSLS</sequence>
<evidence type="ECO:0000313" key="3">
    <source>
        <dbReference type="Proteomes" id="UP000054270"/>
    </source>
</evidence>
<protein>
    <submittedName>
        <fullName evidence="2">Uncharacterized protein</fullName>
    </submittedName>
</protein>
<proteinExistence type="predicted"/>
<keyword evidence="3" id="KW-1185">Reference proteome</keyword>
<accession>A0A0D2NGG2</accession>
<name>A0A0D2NGG2_HYPSF</name>
<keyword evidence="1" id="KW-0472">Membrane</keyword>
<evidence type="ECO:0000313" key="2">
    <source>
        <dbReference type="EMBL" id="KJA18064.1"/>
    </source>
</evidence>
<gene>
    <name evidence="2" type="ORF">HYPSUDRAFT_971286</name>
</gene>
<dbReference type="AlphaFoldDB" id="A0A0D2NGG2"/>
<keyword evidence="1" id="KW-1133">Transmembrane helix</keyword>
<evidence type="ECO:0000256" key="1">
    <source>
        <dbReference type="SAM" id="Phobius"/>
    </source>
</evidence>
<dbReference type="Proteomes" id="UP000054270">
    <property type="component" value="Unassembled WGS sequence"/>
</dbReference>
<feature type="transmembrane region" description="Helical" evidence="1">
    <location>
        <begin position="12"/>
        <end position="31"/>
    </location>
</feature>
<keyword evidence="1" id="KW-0812">Transmembrane</keyword>
<organism evidence="2 3">
    <name type="scientific">Hypholoma sublateritium (strain FD-334 SS-4)</name>
    <dbReference type="NCBI Taxonomy" id="945553"/>
    <lineage>
        <taxon>Eukaryota</taxon>
        <taxon>Fungi</taxon>
        <taxon>Dikarya</taxon>
        <taxon>Basidiomycota</taxon>
        <taxon>Agaricomycotina</taxon>
        <taxon>Agaricomycetes</taxon>
        <taxon>Agaricomycetidae</taxon>
        <taxon>Agaricales</taxon>
        <taxon>Agaricineae</taxon>
        <taxon>Strophariaceae</taxon>
        <taxon>Hypholoma</taxon>
    </lineage>
</organism>
<feature type="transmembrane region" description="Helical" evidence="1">
    <location>
        <begin position="126"/>
        <end position="156"/>
    </location>
</feature>
<reference evidence="3" key="1">
    <citation type="submission" date="2014-04" db="EMBL/GenBank/DDBJ databases">
        <title>Evolutionary Origins and Diversification of the Mycorrhizal Mutualists.</title>
        <authorList>
            <consortium name="DOE Joint Genome Institute"/>
            <consortium name="Mycorrhizal Genomics Consortium"/>
            <person name="Kohler A."/>
            <person name="Kuo A."/>
            <person name="Nagy L.G."/>
            <person name="Floudas D."/>
            <person name="Copeland A."/>
            <person name="Barry K.W."/>
            <person name="Cichocki N."/>
            <person name="Veneault-Fourrey C."/>
            <person name="LaButti K."/>
            <person name="Lindquist E.A."/>
            <person name="Lipzen A."/>
            <person name="Lundell T."/>
            <person name="Morin E."/>
            <person name="Murat C."/>
            <person name="Riley R."/>
            <person name="Ohm R."/>
            <person name="Sun H."/>
            <person name="Tunlid A."/>
            <person name="Henrissat B."/>
            <person name="Grigoriev I.V."/>
            <person name="Hibbett D.S."/>
            <person name="Martin F."/>
        </authorList>
    </citation>
    <scope>NUCLEOTIDE SEQUENCE [LARGE SCALE GENOMIC DNA]</scope>
    <source>
        <strain evidence="3">FD-334 SS-4</strain>
    </source>
</reference>